<evidence type="ECO:0000256" key="9">
    <source>
        <dbReference type="ARBA" id="ARBA00044632"/>
    </source>
</evidence>
<dbReference type="Gene3D" id="1.10.340.30">
    <property type="entry name" value="Hypothetical protein, domain 2"/>
    <property type="match status" value="1"/>
</dbReference>
<dbReference type="HOGENOM" id="CLU_027543_3_1_1"/>
<evidence type="ECO:0000313" key="11">
    <source>
        <dbReference type="EMBL" id="ELA42841.1"/>
    </source>
</evidence>
<dbReference type="EMBL" id="JH370130">
    <property type="protein sequence ID" value="ELA42841.1"/>
    <property type="molecule type" value="Genomic_DNA"/>
</dbReference>
<dbReference type="SUPFAM" id="SSF55945">
    <property type="entry name" value="TATA-box binding protein-like"/>
    <property type="match status" value="1"/>
</dbReference>
<keyword evidence="3" id="KW-0227">DNA damage</keyword>
<evidence type="ECO:0000256" key="1">
    <source>
        <dbReference type="ARBA" id="ARBA00010679"/>
    </source>
</evidence>
<dbReference type="VEuPathDB" id="MicrosporidiaDB:VICG_00156"/>
<dbReference type="SMART" id="SM00478">
    <property type="entry name" value="ENDO3c"/>
    <property type="match status" value="1"/>
</dbReference>
<evidence type="ECO:0000256" key="2">
    <source>
        <dbReference type="ARBA" id="ARBA00012720"/>
    </source>
</evidence>
<evidence type="ECO:0000256" key="3">
    <source>
        <dbReference type="ARBA" id="ARBA00022763"/>
    </source>
</evidence>
<dbReference type="STRING" id="993615.L2GPS4"/>
<reference evidence="12" key="1">
    <citation type="submission" date="2011-05" db="EMBL/GenBank/DDBJ databases">
        <title>The genome sequence of Vittaforma corneae strain ATCC 50505.</title>
        <authorList>
            <consortium name="The Broad Institute Genome Sequencing Platform"/>
            <person name="Cuomo C."/>
            <person name="Didier E."/>
            <person name="Bowers L."/>
            <person name="Young S.K."/>
            <person name="Zeng Q."/>
            <person name="Gargeya S."/>
            <person name="Fitzgerald M."/>
            <person name="Haas B."/>
            <person name="Abouelleil A."/>
            <person name="Alvarado L."/>
            <person name="Arachchi H.M."/>
            <person name="Berlin A."/>
            <person name="Chapman S.B."/>
            <person name="Gearin G."/>
            <person name="Goldberg J."/>
            <person name="Griggs A."/>
            <person name="Gujja S."/>
            <person name="Hansen M."/>
            <person name="Heiman D."/>
            <person name="Howarth C."/>
            <person name="Larimer J."/>
            <person name="Lui A."/>
            <person name="MacDonald P.J.P."/>
            <person name="McCowen C."/>
            <person name="Montmayeur A."/>
            <person name="Murphy C."/>
            <person name="Neiman D."/>
            <person name="Pearson M."/>
            <person name="Priest M."/>
            <person name="Roberts A."/>
            <person name="Saif S."/>
            <person name="Shea T."/>
            <person name="Sisk P."/>
            <person name="Stolte C."/>
            <person name="Sykes S."/>
            <person name="Wortman J."/>
            <person name="Nusbaum C."/>
            <person name="Birren B."/>
        </authorList>
    </citation>
    <scope>NUCLEOTIDE SEQUENCE [LARGE SCALE GENOMIC DNA]</scope>
    <source>
        <strain evidence="12">ATCC 50505</strain>
    </source>
</reference>
<dbReference type="Gene3D" id="1.10.1670.10">
    <property type="entry name" value="Helix-hairpin-Helix base-excision DNA repair enzymes (C-terminal)"/>
    <property type="match status" value="1"/>
</dbReference>
<dbReference type="InterPro" id="IPR052054">
    <property type="entry name" value="Oxidative_DNA_repair_enzyme"/>
</dbReference>
<dbReference type="InterPro" id="IPR023170">
    <property type="entry name" value="HhH_base_excis_C"/>
</dbReference>
<dbReference type="PANTHER" id="PTHR10242">
    <property type="entry name" value="8-OXOGUANINE DNA GLYCOSYLASE"/>
    <property type="match status" value="1"/>
</dbReference>
<dbReference type="GeneID" id="19880874"/>
<evidence type="ECO:0000256" key="5">
    <source>
        <dbReference type="ARBA" id="ARBA00023204"/>
    </source>
</evidence>
<name>L2GPS4_VITCO</name>
<dbReference type="CDD" id="cd00056">
    <property type="entry name" value="ENDO3c"/>
    <property type="match status" value="1"/>
</dbReference>
<dbReference type="OMA" id="GYAQEYL"/>
<evidence type="ECO:0000256" key="4">
    <source>
        <dbReference type="ARBA" id="ARBA00022801"/>
    </source>
</evidence>
<keyword evidence="4" id="KW-0378">Hydrolase</keyword>
<dbReference type="Pfam" id="PF07934">
    <property type="entry name" value="OGG_N"/>
    <property type="match status" value="1"/>
</dbReference>
<sequence length="300" mass="34649">MWRELNSHCFIDLKQTLFSGQIFHFEHANNTLFLGNVHNCLAILAQYNRKVYFVETCDQIEQALEKFFNLDVQLPSSLKEDGLRFLTNDINSAIFSFICSSNNNIKRISKMVKFIYSLGTPFEVEAMLSRYKQSGTINGSHVCSVLPGIDEISDAFRALKVFKFPDLKTIEKSLLNLQEQRFGYRSTFIIDAARFLQDNNVNWSAISFESARSILMNIKGVGRKVADCICLTSLRFFHVVPLDTHIIRYSIKEFNLKHKTLTDKMYSGIQRMWTEKYGEYAGIQQLYVFKTQCGFAIRPS</sequence>
<dbReference type="SUPFAM" id="SSF48150">
    <property type="entry name" value="DNA-glycosylase"/>
    <property type="match status" value="1"/>
</dbReference>
<dbReference type="RefSeq" id="XP_007603609.1">
    <property type="nucleotide sequence ID" value="XM_007603547.1"/>
</dbReference>
<dbReference type="GO" id="GO:0140078">
    <property type="term" value="F:class I DNA-(apurinic or apyrimidinic site) endonuclease activity"/>
    <property type="evidence" value="ECO:0007669"/>
    <property type="project" value="UniProtKB-EC"/>
</dbReference>
<keyword evidence="12" id="KW-1185">Reference proteome</keyword>
<dbReference type="GO" id="GO:0034039">
    <property type="term" value="F:8-oxo-7,8-dihydroguanine DNA N-glycosylase activity"/>
    <property type="evidence" value="ECO:0007669"/>
    <property type="project" value="TreeGrafter"/>
</dbReference>
<accession>L2GPS4</accession>
<dbReference type="OrthoDB" id="238681at2759"/>
<dbReference type="GO" id="GO:0003684">
    <property type="term" value="F:damaged DNA binding"/>
    <property type="evidence" value="ECO:0007669"/>
    <property type="project" value="InterPro"/>
</dbReference>
<organism evidence="11 12">
    <name type="scientific">Vittaforma corneae (strain ATCC 50505)</name>
    <name type="common">Microsporidian parasite</name>
    <name type="synonym">Nosema corneum</name>
    <dbReference type="NCBI Taxonomy" id="993615"/>
    <lineage>
        <taxon>Eukaryota</taxon>
        <taxon>Fungi</taxon>
        <taxon>Fungi incertae sedis</taxon>
        <taxon>Microsporidia</taxon>
        <taxon>Nosematidae</taxon>
        <taxon>Vittaforma</taxon>
    </lineage>
</organism>
<comment type="catalytic activity">
    <reaction evidence="9">
        <text>2'-deoxyribonucleotide-(2'-deoxyribose 5'-phosphate)-2'-deoxyribonucleotide-DNA = a 3'-end 2'-deoxyribonucleotide-(2,3-dehydro-2,3-deoxyribose 5'-phosphate)-DNA + a 5'-end 5'-phospho-2'-deoxyribonucleoside-DNA + H(+)</text>
        <dbReference type="Rhea" id="RHEA:66592"/>
        <dbReference type="Rhea" id="RHEA-COMP:13180"/>
        <dbReference type="Rhea" id="RHEA-COMP:16897"/>
        <dbReference type="Rhea" id="RHEA-COMP:17067"/>
        <dbReference type="ChEBI" id="CHEBI:15378"/>
        <dbReference type="ChEBI" id="CHEBI:136412"/>
        <dbReference type="ChEBI" id="CHEBI:157695"/>
        <dbReference type="ChEBI" id="CHEBI:167181"/>
        <dbReference type="EC" id="4.2.99.18"/>
    </reaction>
</comment>
<gene>
    <name evidence="11" type="ORF">VICG_00156</name>
</gene>
<keyword evidence="8" id="KW-0326">Glycosidase</keyword>
<dbReference type="InterPro" id="IPR012904">
    <property type="entry name" value="OGG_N"/>
</dbReference>
<keyword evidence="6" id="KW-0456">Lyase</keyword>
<dbReference type="InParanoid" id="L2GPS4"/>
<dbReference type="InterPro" id="IPR003265">
    <property type="entry name" value="HhH-GPD_domain"/>
</dbReference>
<dbReference type="Gene3D" id="3.30.310.260">
    <property type="match status" value="1"/>
</dbReference>
<proteinExistence type="inferred from homology"/>
<evidence type="ECO:0000256" key="7">
    <source>
        <dbReference type="ARBA" id="ARBA00023268"/>
    </source>
</evidence>
<feature type="domain" description="HhH-GPD" evidence="10">
    <location>
        <begin position="133"/>
        <end position="293"/>
    </location>
</feature>
<evidence type="ECO:0000256" key="8">
    <source>
        <dbReference type="ARBA" id="ARBA00023295"/>
    </source>
</evidence>
<evidence type="ECO:0000313" key="12">
    <source>
        <dbReference type="Proteomes" id="UP000011082"/>
    </source>
</evidence>
<dbReference type="AlphaFoldDB" id="L2GPS4"/>
<protein>
    <recommendedName>
        <fullName evidence="2">DNA-(apurinic or apyrimidinic site) lyase</fullName>
        <ecNumber evidence="2">4.2.99.18</ecNumber>
    </recommendedName>
</protein>
<dbReference type="InterPro" id="IPR011257">
    <property type="entry name" value="DNA_glycosylase"/>
</dbReference>
<keyword evidence="5" id="KW-0234">DNA repair</keyword>
<dbReference type="PANTHER" id="PTHR10242:SF2">
    <property type="entry name" value="N-GLYCOSYLASE_DNA LYASE"/>
    <property type="match status" value="1"/>
</dbReference>
<comment type="similarity">
    <text evidence="1">Belongs to the type-1 OGG1 family.</text>
</comment>
<dbReference type="GO" id="GO:0006285">
    <property type="term" value="P:base-excision repair, AP site formation"/>
    <property type="evidence" value="ECO:0007669"/>
    <property type="project" value="UniProtKB-ARBA"/>
</dbReference>
<dbReference type="EC" id="4.2.99.18" evidence="2"/>
<dbReference type="GO" id="GO:0005634">
    <property type="term" value="C:nucleus"/>
    <property type="evidence" value="ECO:0007669"/>
    <property type="project" value="TreeGrafter"/>
</dbReference>
<evidence type="ECO:0000256" key="6">
    <source>
        <dbReference type="ARBA" id="ARBA00023239"/>
    </source>
</evidence>
<keyword evidence="7" id="KW-0511">Multifunctional enzyme</keyword>
<dbReference type="GO" id="GO:0006289">
    <property type="term" value="P:nucleotide-excision repair"/>
    <property type="evidence" value="ECO:0007669"/>
    <property type="project" value="InterPro"/>
</dbReference>
<dbReference type="Proteomes" id="UP000011082">
    <property type="component" value="Unassembled WGS sequence"/>
</dbReference>
<evidence type="ECO:0000259" key="10">
    <source>
        <dbReference type="SMART" id="SM00478"/>
    </source>
</evidence>